<dbReference type="AlphaFoldDB" id="A0A4R5KAH7"/>
<organism evidence="1 2">
    <name type="scientific">Arthrobacter terricola</name>
    <dbReference type="NCBI Taxonomy" id="2547396"/>
    <lineage>
        <taxon>Bacteria</taxon>
        <taxon>Bacillati</taxon>
        <taxon>Actinomycetota</taxon>
        <taxon>Actinomycetes</taxon>
        <taxon>Micrococcales</taxon>
        <taxon>Micrococcaceae</taxon>
        <taxon>Arthrobacter</taxon>
    </lineage>
</organism>
<name>A0A4R5KAH7_9MICC</name>
<keyword evidence="2" id="KW-1185">Reference proteome</keyword>
<accession>A0A4R5KAH7</accession>
<reference evidence="1 2" key="1">
    <citation type="submission" date="2019-03" db="EMBL/GenBank/DDBJ databases">
        <title>Whole genome sequence of Arthrobacter sp JH1-1.</title>
        <authorList>
            <person name="Trinh H.N."/>
        </authorList>
    </citation>
    <scope>NUCLEOTIDE SEQUENCE [LARGE SCALE GENOMIC DNA]</scope>
    <source>
        <strain evidence="1 2">JH1-1</strain>
    </source>
</reference>
<sequence length="524" mass="56761">MNRELTSDESSAFSRMLKTVRQKANRNRLRDDYVEAKKKLEKIGFSIPENMKDFQNVIGWAHKAVKVPASRIRPDGFILPNGSSMLDDLHDTVDGHVAVLERMAIEASLQNSAAFVFTTPGDPDLGEPDVVVTARTALEATAEIDPRTWRVTAALEVVSQSVVLLYKPGMTLQVERADGGWRVTRESNGIPDKVPCVPYVWGRSLKRPFGRSRVTRPLMGYIDSGVRTMLRQEVTAEFYSAPQRALLGADESHFTDAQGNRISPLKALLGGIWALPDVWDEDEGKLVRPSIQQLAQASMQPHSEMLRTIGLMVSSETTIPVGYLGIIHDNPSSADAILASESDLVAMVEDELASINLSRVDLARNILAVKNGEWTPAMERDLRGLKSRFLDPGTPTMAAKADAGVKFAGAFPDGDPEVAMEIYGLDRSQIERMNIYRAKQAAGSRLDTLLAAAKSSAAPVFSDGSTVSGPVDEQLKSAQVMKAQADALGSLRRAGVDAADAAAKAGLNGVKFIPGNPITIREGA</sequence>
<proteinExistence type="predicted"/>
<dbReference type="EMBL" id="SMRU01000025">
    <property type="protein sequence ID" value="TDF92036.1"/>
    <property type="molecule type" value="Genomic_DNA"/>
</dbReference>
<comment type="caution">
    <text evidence="1">The sequence shown here is derived from an EMBL/GenBank/DDBJ whole genome shotgun (WGS) entry which is preliminary data.</text>
</comment>
<evidence type="ECO:0000313" key="2">
    <source>
        <dbReference type="Proteomes" id="UP000295511"/>
    </source>
</evidence>
<evidence type="ECO:0000313" key="1">
    <source>
        <dbReference type="EMBL" id="TDF92036.1"/>
    </source>
</evidence>
<gene>
    <name evidence="1" type="ORF">E1809_18830</name>
</gene>
<dbReference type="OrthoDB" id="1780383at2"/>
<protein>
    <submittedName>
        <fullName evidence="1">Phage portal protein</fullName>
    </submittedName>
</protein>
<dbReference type="Proteomes" id="UP000295511">
    <property type="component" value="Unassembled WGS sequence"/>
</dbReference>